<sequence>TGTSGAVFYLDESYKDLNQGKKQAYLELKDATGPTWKICPVLNDCASFQIVSLKYVRLYLNSGVAAENTMVTEVYTHVPQNIPRGPVVEHVLWDTVAHHCWFLSKNTNQPLNTYTRDVGEHTDYYMGPAVAPGALVREMKKWSIEQRMSKRISETEGNGEVVGARGSLPDTNRVVPKIRCQPFPKTFFIFSLVNSCGTADIKGLYSNCKKHQQATEKFDMWSLPMILVYYTTDLGGMSFD</sequence>
<protein>
    <submittedName>
        <fullName evidence="1">Uncharacterized protein</fullName>
    </submittedName>
</protein>
<dbReference type="EMBL" id="MKHE01000027">
    <property type="protein sequence ID" value="OWK01748.1"/>
    <property type="molecule type" value="Genomic_DNA"/>
</dbReference>
<dbReference type="Proteomes" id="UP000242450">
    <property type="component" value="Chromosome 27"/>
</dbReference>
<evidence type="ECO:0000313" key="2">
    <source>
        <dbReference type="Proteomes" id="UP000242450"/>
    </source>
</evidence>
<proteinExistence type="predicted"/>
<feature type="non-terminal residue" evidence="1">
    <location>
        <position position="1"/>
    </location>
</feature>
<reference evidence="1 2" key="1">
    <citation type="journal article" date="2018" name="Mol. Genet. Genomics">
        <title>The red deer Cervus elaphus genome CerEla1.0: sequencing, annotating, genes, and chromosomes.</title>
        <authorList>
            <person name="Bana N.A."/>
            <person name="Nyiri A."/>
            <person name="Nagy J."/>
            <person name="Frank K."/>
            <person name="Nagy T."/>
            <person name="Steger V."/>
            <person name="Schiller M."/>
            <person name="Lakatos P."/>
            <person name="Sugar L."/>
            <person name="Horn P."/>
            <person name="Barta E."/>
            <person name="Orosz L."/>
        </authorList>
    </citation>
    <scope>NUCLEOTIDE SEQUENCE [LARGE SCALE GENOMIC DNA]</scope>
    <source>
        <strain evidence="1">Hungarian</strain>
    </source>
</reference>
<comment type="caution">
    <text evidence="1">The sequence shown here is derived from an EMBL/GenBank/DDBJ whole genome shotgun (WGS) entry which is preliminary data.</text>
</comment>
<name>A0A212C703_CEREH</name>
<accession>A0A212C703</accession>
<feature type="non-terminal residue" evidence="1">
    <location>
        <position position="240"/>
    </location>
</feature>
<dbReference type="AlphaFoldDB" id="A0A212C703"/>
<gene>
    <name evidence="1" type="ORF">Celaphus_00017771</name>
</gene>
<organism evidence="1 2">
    <name type="scientific">Cervus elaphus hippelaphus</name>
    <name type="common">European red deer</name>
    <dbReference type="NCBI Taxonomy" id="46360"/>
    <lineage>
        <taxon>Eukaryota</taxon>
        <taxon>Metazoa</taxon>
        <taxon>Chordata</taxon>
        <taxon>Craniata</taxon>
        <taxon>Vertebrata</taxon>
        <taxon>Euteleostomi</taxon>
        <taxon>Mammalia</taxon>
        <taxon>Eutheria</taxon>
        <taxon>Laurasiatheria</taxon>
        <taxon>Artiodactyla</taxon>
        <taxon>Ruminantia</taxon>
        <taxon>Pecora</taxon>
        <taxon>Cervidae</taxon>
        <taxon>Cervinae</taxon>
        <taxon>Cervus</taxon>
    </lineage>
</organism>
<evidence type="ECO:0000313" key="1">
    <source>
        <dbReference type="EMBL" id="OWK01748.1"/>
    </source>
</evidence>
<keyword evidence="2" id="KW-1185">Reference proteome</keyword>